<dbReference type="PANTHER" id="PTHR42637:SF1">
    <property type="entry name" value="TRNA 2-(METHYLSULFANYL)-N(6)-ISOPENTENYLADENOSINE(37) HYDROXYLASE"/>
    <property type="match status" value="1"/>
</dbReference>
<dbReference type="InterPro" id="IPR010386">
    <property type="entry name" value="tRNA-Hydrxlase_MiaE"/>
</dbReference>
<accession>A0A8H2JQI6</accession>
<name>A0A8H2JQI6_9GAMM</name>
<dbReference type="InterPro" id="IPR009078">
    <property type="entry name" value="Ferritin-like_SF"/>
</dbReference>
<dbReference type="OrthoDB" id="9802518at2"/>
<dbReference type="EMBL" id="SZVP01000002">
    <property type="protein sequence ID" value="TMM47075.1"/>
    <property type="molecule type" value="Genomic_DNA"/>
</dbReference>
<dbReference type="PIRSF" id="PIRSF020736">
    <property type="entry name" value="MiaE"/>
    <property type="match status" value="1"/>
</dbReference>
<organism evidence="1 2">
    <name type="scientific">Colwellia ponticola</name>
    <dbReference type="NCBI Taxonomy" id="2304625"/>
    <lineage>
        <taxon>Bacteria</taxon>
        <taxon>Pseudomonadati</taxon>
        <taxon>Pseudomonadota</taxon>
        <taxon>Gammaproteobacteria</taxon>
        <taxon>Alteromonadales</taxon>
        <taxon>Colwelliaceae</taxon>
        <taxon>Colwellia</taxon>
    </lineage>
</organism>
<dbReference type="PANTHER" id="PTHR42637">
    <property type="entry name" value="TRNA-(MS[2]IO[6]A)-HYDROXYLASE"/>
    <property type="match status" value="1"/>
</dbReference>
<dbReference type="GO" id="GO:0006400">
    <property type="term" value="P:tRNA modification"/>
    <property type="evidence" value="ECO:0007669"/>
    <property type="project" value="InterPro"/>
</dbReference>
<sequence>MYQELLTPINAFLKCSTPAAWVDEAKKSENLPILLRDHLICELKASQSALFLLKRYALTSEGVEQLTDLMKPYENFAYKRIGNTETLKGMNVLSKSIKAKPDCSYGQDMVDKMVLLIREELHHFYQVLEIIEENNIPYDPIPASRYAKGMLKNVRTYEPEALIDKLIIGAYIEARSCERFAKIAPHLDPKIGKFYLSLLRSEARHYQDYLALAEQISKVDITDRVNFFADIEAELIQSSDDDFKFHSGSPV</sequence>
<dbReference type="RefSeq" id="WP_138620921.1">
    <property type="nucleotide sequence ID" value="NZ_SZVP01000002.1"/>
</dbReference>
<dbReference type="Gene3D" id="1.20.1260.10">
    <property type="match status" value="1"/>
</dbReference>
<gene>
    <name evidence="1" type="ORF">FCS21_03080</name>
</gene>
<evidence type="ECO:0000313" key="1">
    <source>
        <dbReference type="EMBL" id="TMM47075.1"/>
    </source>
</evidence>
<dbReference type="AlphaFoldDB" id="A0A8H2JQI6"/>
<evidence type="ECO:0000313" key="2">
    <source>
        <dbReference type="Proteomes" id="UP000307702"/>
    </source>
</evidence>
<protein>
    <submittedName>
        <fullName evidence="1">tRNA-(Ms[2]io[6]A)-hydroxylase</fullName>
    </submittedName>
</protein>
<keyword evidence="2" id="KW-1185">Reference proteome</keyword>
<dbReference type="Pfam" id="PF06175">
    <property type="entry name" value="MiaE"/>
    <property type="match status" value="1"/>
</dbReference>
<dbReference type="NCBIfam" id="NF047790">
    <property type="entry name" value="tRNAmsioHdxaseMiaE"/>
    <property type="match status" value="1"/>
</dbReference>
<dbReference type="InterPro" id="IPR012347">
    <property type="entry name" value="Ferritin-like"/>
</dbReference>
<proteinExistence type="predicted"/>
<dbReference type="Proteomes" id="UP000307702">
    <property type="component" value="Unassembled WGS sequence"/>
</dbReference>
<dbReference type="GO" id="GO:0045301">
    <property type="term" value="F:tRNA 2-(methylsulfanyl)-N(6)-isopentenyladenosine(37) hydroxylase activity"/>
    <property type="evidence" value="ECO:0007669"/>
    <property type="project" value="InterPro"/>
</dbReference>
<dbReference type="CDD" id="cd07910">
    <property type="entry name" value="MiaE"/>
    <property type="match status" value="1"/>
</dbReference>
<reference evidence="1 2" key="1">
    <citation type="submission" date="2019-05" db="EMBL/GenBank/DDBJ databases">
        <title>Colwellia ponticola sp. nov., isolated from seawater.</title>
        <authorList>
            <person name="Yoon J.-H."/>
        </authorList>
    </citation>
    <scope>NUCLEOTIDE SEQUENCE [LARGE SCALE GENOMIC DNA]</scope>
    <source>
        <strain evidence="1 2">OISW-25</strain>
    </source>
</reference>
<dbReference type="SUPFAM" id="SSF47240">
    <property type="entry name" value="Ferritin-like"/>
    <property type="match status" value="1"/>
</dbReference>
<comment type="caution">
    <text evidence="1">The sequence shown here is derived from an EMBL/GenBank/DDBJ whole genome shotgun (WGS) entry which is preliminary data.</text>
</comment>